<dbReference type="InterPro" id="IPR010699">
    <property type="entry name" value="DUF1275"/>
</dbReference>
<feature type="transmembrane region" description="Helical" evidence="1">
    <location>
        <begin position="204"/>
        <end position="223"/>
    </location>
</feature>
<evidence type="ECO:0000256" key="1">
    <source>
        <dbReference type="SAM" id="Phobius"/>
    </source>
</evidence>
<organism evidence="2 3">
    <name type="scientific">Sphingomonas abietis</name>
    <dbReference type="NCBI Taxonomy" id="3012344"/>
    <lineage>
        <taxon>Bacteria</taxon>
        <taxon>Pseudomonadati</taxon>
        <taxon>Pseudomonadota</taxon>
        <taxon>Alphaproteobacteria</taxon>
        <taxon>Sphingomonadales</taxon>
        <taxon>Sphingomonadaceae</taxon>
        <taxon>Sphingomonas</taxon>
    </lineage>
</organism>
<keyword evidence="1" id="KW-0472">Membrane</keyword>
<dbReference type="EMBL" id="CP115174">
    <property type="protein sequence ID" value="WBO24502.1"/>
    <property type="molecule type" value="Genomic_DNA"/>
</dbReference>
<name>A0ABY7NVA8_9SPHN</name>
<feature type="transmembrane region" description="Helical" evidence="1">
    <location>
        <begin position="15"/>
        <end position="35"/>
    </location>
</feature>
<feature type="transmembrane region" description="Helical" evidence="1">
    <location>
        <begin position="178"/>
        <end position="198"/>
    </location>
</feature>
<protein>
    <submittedName>
        <fullName evidence="2">YoaK family protein</fullName>
    </submittedName>
</protein>
<gene>
    <name evidence="2" type="ORF">PBT88_10560</name>
</gene>
<keyword evidence="1" id="KW-1133">Transmembrane helix</keyword>
<feature type="transmembrane region" description="Helical" evidence="1">
    <location>
        <begin position="63"/>
        <end position="83"/>
    </location>
</feature>
<dbReference type="PANTHER" id="PTHR37314:SF4">
    <property type="entry name" value="UPF0700 TRANSMEMBRANE PROTEIN YOAK"/>
    <property type="match status" value="1"/>
</dbReference>
<feature type="transmembrane region" description="Helical" evidence="1">
    <location>
        <begin position="95"/>
        <end position="111"/>
    </location>
</feature>
<dbReference type="Pfam" id="PF06912">
    <property type="entry name" value="DUF1275"/>
    <property type="match status" value="1"/>
</dbReference>
<evidence type="ECO:0000313" key="3">
    <source>
        <dbReference type="Proteomes" id="UP001210865"/>
    </source>
</evidence>
<reference evidence="2 3" key="1">
    <citation type="submission" date="2022-12" db="EMBL/GenBank/DDBJ databases">
        <title>Sphingomonas abieness sp. nov., an endophytic bacterium isolated from Abies koreana.</title>
        <authorList>
            <person name="Jiang L."/>
            <person name="Lee J."/>
        </authorList>
    </citation>
    <scope>NUCLEOTIDE SEQUENCE [LARGE SCALE GENOMIC DNA]</scope>
    <source>
        <strain evidence="3">PAMB 00755</strain>
    </source>
</reference>
<accession>A0ABY7NVA8</accession>
<dbReference type="RefSeq" id="WP_270079122.1">
    <property type="nucleotide sequence ID" value="NZ_CP115174.1"/>
</dbReference>
<keyword evidence="3" id="KW-1185">Reference proteome</keyword>
<evidence type="ECO:0000313" key="2">
    <source>
        <dbReference type="EMBL" id="WBO24502.1"/>
    </source>
</evidence>
<dbReference type="Proteomes" id="UP001210865">
    <property type="component" value="Chromosome"/>
</dbReference>
<feature type="transmembrane region" description="Helical" evidence="1">
    <location>
        <begin position="123"/>
        <end position="147"/>
    </location>
</feature>
<dbReference type="PANTHER" id="PTHR37314">
    <property type="entry name" value="SLR0142 PROTEIN"/>
    <property type="match status" value="1"/>
</dbReference>
<keyword evidence="1" id="KW-0812">Transmembrane</keyword>
<proteinExistence type="predicted"/>
<sequence>MSGGVAAPAPSLRRALFGVIALTSVCGIVEVIGYTDVGHIYPAIMTGNTVQLGLNFASSNWTMFYSILYAIGSFFIGCFISALVRNKLESPTVELLLMACILVAASVVRLWPALRFPVELPLLAWALSMQGIAISRFGGVSLQTLVVTNNMVKFSDALIGRYVEAPSDGSKRPALPEVVLPGAAWLTYCIMAAIGTVLNKYMSMPFVVPVALLVAVAVVLRRYHQRPV</sequence>